<proteinExistence type="predicted"/>
<evidence type="ECO:0000313" key="1">
    <source>
        <dbReference type="EMBL" id="OKH20782.1"/>
    </source>
</evidence>
<name>A0A1U7HB02_9CHRO</name>
<accession>A0A1U7HB02</accession>
<sequence length="60" mass="7076">MKAFQAVVSKRIILDLTLPVSVTVSLHYMQLQCEKRSHFLKFEIYFGEFMPKSSLRLELQ</sequence>
<reference evidence="1 2" key="1">
    <citation type="submission" date="2016-11" db="EMBL/GenBank/DDBJ databases">
        <title>Draft Genome Sequences of Nine Cyanobacterial Strains from Diverse Habitats.</title>
        <authorList>
            <person name="Zhu T."/>
            <person name="Hou S."/>
            <person name="Lu X."/>
            <person name="Hess W.R."/>
        </authorList>
    </citation>
    <scope>NUCLEOTIDE SEQUENCE [LARGE SCALE GENOMIC DNA]</scope>
    <source>
        <strain evidence="1 2">5.2 s.c.1</strain>
    </source>
</reference>
<dbReference type="AlphaFoldDB" id="A0A1U7HB02"/>
<dbReference type="STRING" id="247279.NIES1031_22740"/>
<protein>
    <submittedName>
        <fullName evidence="1">Uncharacterized protein</fullName>
    </submittedName>
</protein>
<organism evidence="1 2">
    <name type="scientific">Chroogloeocystis siderophila 5.2 s.c.1</name>
    <dbReference type="NCBI Taxonomy" id="247279"/>
    <lineage>
        <taxon>Bacteria</taxon>
        <taxon>Bacillati</taxon>
        <taxon>Cyanobacteriota</taxon>
        <taxon>Cyanophyceae</taxon>
        <taxon>Oscillatoriophycideae</taxon>
        <taxon>Chroococcales</taxon>
        <taxon>Chroococcaceae</taxon>
        <taxon>Chroogloeocystis</taxon>
    </lineage>
</organism>
<dbReference type="Proteomes" id="UP000185984">
    <property type="component" value="Unassembled WGS sequence"/>
</dbReference>
<dbReference type="EMBL" id="MRCC01000034">
    <property type="protein sequence ID" value="OKH20782.1"/>
    <property type="molecule type" value="Genomic_DNA"/>
</dbReference>
<comment type="caution">
    <text evidence="1">The sequence shown here is derived from an EMBL/GenBank/DDBJ whole genome shotgun (WGS) entry which is preliminary data.</text>
</comment>
<evidence type="ECO:0000313" key="2">
    <source>
        <dbReference type="Proteomes" id="UP000185984"/>
    </source>
</evidence>
<gene>
    <name evidence="1" type="ORF">NIES1031_22740</name>
</gene>
<keyword evidence="2" id="KW-1185">Reference proteome</keyword>